<dbReference type="InterPro" id="IPR008984">
    <property type="entry name" value="SMAD_FHA_dom_sf"/>
</dbReference>
<dbReference type="PANTHER" id="PTHR23308">
    <property type="entry name" value="NUCLEAR INHIBITOR OF PROTEIN PHOSPHATASE-1"/>
    <property type="match status" value="1"/>
</dbReference>
<dbReference type="PROSITE" id="PS50006">
    <property type="entry name" value="FHA_DOMAIN"/>
    <property type="match status" value="1"/>
</dbReference>
<dbReference type="Proteomes" id="UP000002941">
    <property type="component" value="Unassembled WGS sequence"/>
</dbReference>
<feature type="region of interest" description="Disordered" evidence="2">
    <location>
        <begin position="119"/>
        <end position="138"/>
    </location>
</feature>
<feature type="domain" description="FHA" evidence="3">
    <location>
        <begin position="155"/>
        <end position="204"/>
    </location>
</feature>
<dbReference type="Gene3D" id="3.30.2320.60">
    <property type="entry name" value="FhaA, phosphopeptide-binding domain (DUF3662)"/>
    <property type="match status" value="1"/>
</dbReference>
<dbReference type="InterPro" id="IPR050923">
    <property type="entry name" value="Cell_Proc_Reg/RNA_Proc"/>
</dbReference>
<dbReference type="SUPFAM" id="SSF49879">
    <property type="entry name" value="SMAD/FHA domain"/>
    <property type="match status" value="1"/>
</dbReference>
<evidence type="ECO:0000313" key="5">
    <source>
        <dbReference type="Proteomes" id="UP000002941"/>
    </source>
</evidence>
<reference evidence="4 5" key="1">
    <citation type="submission" date="2012-05" db="EMBL/GenBank/DDBJ databases">
        <authorList>
            <person name="Harkins D.M."/>
            <person name="Madupu R."/>
            <person name="Durkin A.S."/>
            <person name="Torralba M."/>
            <person name="Methe B."/>
            <person name="Sutton G.G."/>
            <person name="Nelson K.E."/>
        </authorList>
    </citation>
    <scope>NUCLEOTIDE SEQUENCE [LARGE SCALE GENOMIC DNA]</scope>
    <source>
        <strain evidence="4 5">F0489</strain>
    </source>
</reference>
<dbReference type="Pfam" id="PF00498">
    <property type="entry name" value="FHA"/>
    <property type="match status" value="1"/>
</dbReference>
<comment type="caution">
    <text evidence="4">The sequence shown here is derived from an EMBL/GenBank/DDBJ whole genome shotgun (WGS) entry which is preliminary data.</text>
</comment>
<dbReference type="InterPro" id="IPR022128">
    <property type="entry name" value="FhaA_N"/>
</dbReference>
<proteinExistence type="predicted"/>
<organism evidence="4 5">
    <name type="scientific">Actinomyces massiliensis F0489</name>
    <dbReference type="NCBI Taxonomy" id="1125718"/>
    <lineage>
        <taxon>Bacteria</taxon>
        <taxon>Bacillati</taxon>
        <taxon>Actinomycetota</taxon>
        <taxon>Actinomycetes</taxon>
        <taxon>Actinomycetales</taxon>
        <taxon>Actinomycetaceae</taxon>
        <taxon>Actinomyces</taxon>
    </lineage>
</organism>
<evidence type="ECO:0000256" key="2">
    <source>
        <dbReference type="SAM" id="MobiDB-lite"/>
    </source>
</evidence>
<dbReference type="RefSeq" id="WP_008730260.1">
    <property type="nucleotide sequence ID" value="NZ_AKFT01000045.1"/>
</dbReference>
<dbReference type="Gene3D" id="2.60.200.20">
    <property type="match status" value="1"/>
</dbReference>
<evidence type="ECO:0000256" key="1">
    <source>
        <dbReference type="ARBA" id="ARBA00022553"/>
    </source>
</evidence>
<dbReference type="OrthoDB" id="151099at2"/>
<gene>
    <name evidence="4" type="ORF">HMPREF1318_2465</name>
</gene>
<sequence>MGILDKFEKGVENVTSRAMSHFSDDVEPIEIASKVRETMDKRAASFARDRSVVPNVFRIHLAPSDVSRIESWGLDEMIRQMEEVATTHASEQGYSFVGPVKVSFVPDADLTAPAIEIESSTRRGGAAPAASASATPSHPILDIDGQRYLLTGPVTVIGRGSEADIIVDDSGVSRRHLEIRLTQGHAIATDLGSTNGTFVEGHRVDAATLLDGNTLTVGRTRIMFWDGSQGTEAGV</sequence>
<dbReference type="PATRIC" id="fig|1125718.3.peg.659"/>
<dbReference type="InterPro" id="IPR042287">
    <property type="entry name" value="FhaA_N_sf"/>
</dbReference>
<protein>
    <submittedName>
        <fullName evidence="4">PF12401 family protein</fullName>
    </submittedName>
</protein>
<dbReference type="SMART" id="SM00240">
    <property type="entry name" value="FHA"/>
    <property type="match status" value="1"/>
</dbReference>
<dbReference type="eggNOG" id="COG1716">
    <property type="taxonomic scope" value="Bacteria"/>
</dbReference>
<dbReference type="EMBL" id="AKFT01000045">
    <property type="protein sequence ID" value="EJF46812.1"/>
    <property type="molecule type" value="Genomic_DNA"/>
</dbReference>
<dbReference type="InterPro" id="IPR000253">
    <property type="entry name" value="FHA_dom"/>
</dbReference>
<accession>J0NPU1</accession>
<dbReference type="Pfam" id="PF12401">
    <property type="entry name" value="FhaA_N"/>
    <property type="match status" value="1"/>
</dbReference>
<evidence type="ECO:0000259" key="3">
    <source>
        <dbReference type="PROSITE" id="PS50006"/>
    </source>
</evidence>
<name>J0NPU1_9ACTO</name>
<evidence type="ECO:0000313" key="4">
    <source>
        <dbReference type="EMBL" id="EJF46812.1"/>
    </source>
</evidence>
<dbReference type="CDD" id="cd00060">
    <property type="entry name" value="FHA"/>
    <property type="match status" value="1"/>
</dbReference>
<keyword evidence="5" id="KW-1185">Reference proteome</keyword>
<feature type="compositionally biased region" description="Low complexity" evidence="2">
    <location>
        <begin position="122"/>
        <end position="137"/>
    </location>
</feature>
<keyword evidence="1" id="KW-0597">Phosphoprotein</keyword>
<dbReference type="AlphaFoldDB" id="J0NPU1"/>